<organism evidence="1 2">
    <name type="scientific">Rhizophagus irregularis</name>
    <dbReference type="NCBI Taxonomy" id="588596"/>
    <lineage>
        <taxon>Eukaryota</taxon>
        <taxon>Fungi</taxon>
        <taxon>Fungi incertae sedis</taxon>
        <taxon>Mucoromycota</taxon>
        <taxon>Glomeromycotina</taxon>
        <taxon>Glomeromycetes</taxon>
        <taxon>Glomerales</taxon>
        <taxon>Glomeraceae</taxon>
        <taxon>Rhizophagus</taxon>
    </lineage>
</organism>
<proteinExistence type="predicted"/>
<dbReference type="PANTHER" id="PTHR45786">
    <property type="entry name" value="DNA BINDING PROTEIN-LIKE"/>
    <property type="match status" value="1"/>
</dbReference>
<evidence type="ECO:0000313" key="1">
    <source>
        <dbReference type="EMBL" id="PKC12098.1"/>
    </source>
</evidence>
<protein>
    <recommendedName>
        <fullName evidence="3">Helitron helicase-like domain-containing protein</fullName>
    </recommendedName>
</protein>
<dbReference type="VEuPathDB" id="FungiDB:RhiirA1_432908"/>
<accession>A0A2N0PZ84</accession>
<dbReference type="PANTHER" id="PTHR45786:SF74">
    <property type="entry name" value="ATP-DEPENDENT DNA HELICASE"/>
    <property type="match status" value="1"/>
</dbReference>
<evidence type="ECO:0008006" key="3">
    <source>
        <dbReference type="Google" id="ProtNLM"/>
    </source>
</evidence>
<dbReference type="EMBL" id="LLXJ01000270">
    <property type="protein sequence ID" value="PKC12098.1"/>
    <property type="molecule type" value="Genomic_DNA"/>
</dbReference>
<name>A0A2N0PZ84_9GLOM</name>
<reference evidence="1 2" key="2">
    <citation type="submission" date="2017-09" db="EMBL/GenBank/DDBJ databases">
        <title>Extensive intraspecific genome diversity in a model arbuscular mycorrhizal fungus.</title>
        <authorList>
            <person name="Chen E.C."/>
            <person name="Morin E."/>
            <person name="Beaudet D."/>
            <person name="Noel J."/>
            <person name="Ndikumana S."/>
            <person name="Charron P."/>
            <person name="St-Onge C."/>
            <person name="Giorgi J."/>
            <person name="Grigoriev I.V."/>
            <person name="Roux C."/>
            <person name="Martin F.M."/>
            <person name="Corradi N."/>
        </authorList>
    </citation>
    <scope>NUCLEOTIDE SEQUENCE [LARGE SCALE GENOMIC DNA]</scope>
    <source>
        <strain evidence="1 2">A5</strain>
    </source>
</reference>
<sequence>MWLDERINKSVKLPVFSTCCARGKVILPFLQELPSPLNTLLTGTDPRSCTFRQNIRMYNSALSFTSIGAKIDQQITGTSGIYTFRIHGEMYHRIGSLLPNSETQPQFAQIYIYDTDHEIQNRLNIMPGLDPMILGELQSGNFLGSRFAQIFRNYFCADLIP</sequence>
<evidence type="ECO:0000313" key="2">
    <source>
        <dbReference type="Proteomes" id="UP000232722"/>
    </source>
</evidence>
<reference evidence="1 2" key="1">
    <citation type="submission" date="2016-04" db="EMBL/GenBank/DDBJ databases">
        <title>Genome analyses suggest a sexual origin of heterokaryosis in a supposedly ancient asexual fungus.</title>
        <authorList>
            <person name="Ropars J."/>
            <person name="Sedzielewska K."/>
            <person name="Noel J."/>
            <person name="Charron P."/>
            <person name="Farinelli L."/>
            <person name="Marton T."/>
            <person name="Kruger M."/>
            <person name="Pelin A."/>
            <person name="Brachmann A."/>
            <person name="Corradi N."/>
        </authorList>
    </citation>
    <scope>NUCLEOTIDE SEQUENCE [LARGE SCALE GENOMIC DNA]</scope>
    <source>
        <strain evidence="1 2">A5</strain>
    </source>
</reference>
<comment type="caution">
    <text evidence="1">The sequence shown here is derived from an EMBL/GenBank/DDBJ whole genome shotgun (WGS) entry which is preliminary data.</text>
</comment>
<gene>
    <name evidence="1" type="ORF">RhiirA5_286874</name>
</gene>
<dbReference type="AlphaFoldDB" id="A0A2N0PZ84"/>
<dbReference type="Proteomes" id="UP000232722">
    <property type="component" value="Unassembled WGS sequence"/>
</dbReference>